<accession>A0A558R1R1</accession>
<feature type="chain" id="PRO_5022195561" evidence="1">
    <location>
        <begin position="25"/>
        <end position="455"/>
    </location>
</feature>
<dbReference type="InterPro" id="IPR007655">
    <property type="entry name" value="Slam_C"/>
</dbReference>
<reference evidence="3 4" key="1">
    <citation type="submission" date="2019-07" db="EMBL/GenBank/DDBJ databases">
        <title>Sphingomonas solaris sp. nov., isolated from a solar panel from Boston, Massachusetts.</title>
        <authorList>
            <person name="Tanner K."/>
            <person name="Pascual J."/>
            <person name="Mancuso C."/>
            <person name="Pereto J."/>
            <person name="Khalil A."/>
            <person name="Vilanova C."/>
        </authorList>
    </citation>
    <scope>NUCLEOTIDE SEQUENCE [LARGE SCALE GENOMIC DNA]</scope>
    <source>
        <strain evidence="3 4">R4DWN</strain>
    </source>
</reference>
<dbReference type="Proteomes" id="UP000318681">
    <property type="component" value="Unassembled WGS sequence"/>
</dbReference>
<proteinExistence type="predicted"/>
<keyword evidence="4" id="KW-1185">Reference proteome</keyword>
<protein>
    <submittedName>
        <fullName evidence="3">DUF560 domain-containing protein</fullName>
    </submittedName>
</protein>
<feature type="domain" description="Surface lipoprotein assembly modifier C-terminal" evidence="2">
    <location>
        <begin position="164"/>
        <end position="455"/>
    </location>
</feature>
<evidence type="ECO:0000313" key="3">
    <source>
        <dbReference type="EMBL" id="TVV73282.1"/>
    </source>
</evidence>
<name>A0A558R1R1_9SPHN</name>
<gene>
    <name evidence="3" type="ORF">FOY91_12590</name>
</gene>
<dbReference type="OrthoDB" id="6116449at2"/>
<dbReference type="Pfam" id="PF14559">
    <property type="entry name" value="TPR_19"/>
    <property type="match status" value="1"/>
</dbReference>
<feature type="signal peptide" evidence="1">
    <location>
        <begin position="1"/>
        <end position="24"/>
    </location>
</feature>
<organism evidence="3 4">
    <name type="scientific">Alterirhizorhabdus solaris</name>
    <dbReference type="NCBI Taxonomy" id="2529389"/>
    <lineage>
        <taxon>Bacteria</taxon>
        <taxon>Pseudomonadati</taxon>
        <taxon>Pseudomonadota</taxon>
        <taxon>Alphaproteobacteria</taxon>
        <taxon>Sphingomonadales</taxon>
        <taxon>Rhizorhabdaceae</taxon>
        <taxon>Alterirhizorhabdus</taxon>
    </lineage>
</organism>
<dbReference type="Pfam" id="PF04575">
    <property type="entry name" value="SlipAM"/>
    <property type="match status" value="1"/>
</dbReference>
<evidence type="ECO:0000313" key="4">
    <source>
        <dbReference type="Proteomes" id="UP000318681"/>
    </source>
</evidence>
<evidence type="ECO:0000259" key="2">
    <source>
        <dbReference type="Pfam" id="PF04575"/>
    </source>
</evidence>
<dbReference type="AlphaFoldDB" id="A0A558R1R1"/>
<dbReference type="RefSeq" id="WP_145152352.1">
    <property type="nucleotide sequence ID" value="NZ_VNIM01000049.1"/>
</dbReference>
<sequence>MRRLLAPSVLAVAAVGLVALTSLDQSPTLADCANGLCALRMTAPELLTTTERLVQARRFDEAKPLLAALSNAPELAMETHFLTGFVAVETGDLKQAAREFRAVLRDRPDVVRARLELARVLMLQGKDSAADHHFRLAQEATDLPPEIARTIRDQRGILRNRRKWHLNVDVGLAPDSNVNNATDARTIDVAFGNGTLPFELSKDARRRSGVGQVATVSGGVRLRMSDGVAMVIDADGQFVNQTGKDADDISALLAAGPEITTKGGARVTVQAVASQRWYGGRSATTGGGVRLSVQKDLGTGARVGGQLDTRRIESGYGEAFGGWQHALYVSYERVVHRAMVASTSLFVRRDDLESKAYSSTEVGGNIGIGGELPWGLNAGVSGGLSRVMFDAPLTFLSPESRKDWRFNARAYLGARSVRVAGFSPSLTYTYNHIGSTQTLYRIDRHRIQLGLSRYF</sequence>
<comment type="caution">
    <text evidence="3">The sequence shown here is derived from an EMBL/GenBank/DDBJ whole genome shotgun (WGS) entry which is preliminary data.</text>
</comment>
<dbReference type="InterPro" id="IPR011990">
    <property type="entry name" value="TPR-like_helical_dom_sf"/>
</dbReference>
<evidence type="ECO:0000256" key="1">
    <source>
        <dbReference type="SAM" id="SignalP"/>
    </source>
</evidence>
<dbReference type="SUPFAM" id="SSF48452">
    <property type="entry name" value="TPR-like"/>
    <property type="match status" value="1"/>
</dbReference>
<dbReference type="EMBL" id="VNIM01000049">
    <property type="protein sequence ID" value="TVV73282.1"/>
    <property type="molecule type" value="Genomic_DNA"/>
</dbReference>
<keyword evidence="1" id="KW-0732">Signal</keyword>
<dbReference type="Gene3D" id="1.25.40.10">
    <property type="entry name" value="Tetratricopeptide repeat domain"/>
    <property type="match status" value="1"/>
</dbReference>